<evidence type="ECO:0000313" key="1">
    <source>
        <dbReference type="EMBL" id="MBB5159275.1"/>
    </source>
</evidence>
<keyword evidence="2" id="KW-1185">Reference proteome</keyword>
<comment type="caution">
    <text evidence="1">The sequence shown here is derived from an EMBL/GenBank/DDBJ whole genome shotgun (WGS) entry which is preliminary data.</text>
</comment>
<evidence type="ECO:0000313" key="2">
    <source>
        <dbReference type="Proteomes" id="UP000584374"/>
    </source>
</evidence>
<gene>
    <name evidence="1" type="ORF">BJ970_006874</name>
</gene>
<dbReference type="EMBL" id="JACHIW010000002">
    <property type="protein sequence ID" value="MBB5159275.1"/>
    <property type="molecule type" value="Genomic_DNA"/>
</dbReference>
<organism evidence="1 2">
    <name type="scientific">Saccharopolyspora phatthalungensis</name>
    <dbReference type="NCBI Taxonomy" id="664693"/>
    <lineage>
        <taxon>Bacteria</taxon>
        <taxon>Bacillati</taxon>
        <taxon>Actinomycetota</taxon>
        <taxon>Actinomycetes</taxon>
        <taxon>Pseudonocardiales</taxon>
        <taxon>Pseudonocardiaceae</taxon>
        <taxon>Saccharopolyspora</taxon>
    </lineage>
</organism>
<protein>
    <submittedName>
        <fullName evidence="1">Uncharacterized protein</fullName>
    </submittedName>
</protein>
<accession>A0A840QJR4</accession>
<dbReference type="AlphaFoldDB" id="A0A840QJR4"/>
<name>A0A840QJR4_9PSEU</name>
<dbReference type="RefSeq" id="WP_184731582.1">
    <property type="nucleotide sequence ID" value="NZ_JACHIW010000002.1"/>
</dbReference>
<proteinExistence type="predicted"/>
<sequence>MLKRVPAGTVRLQFKRYLFNNGHEYHDRITRHVLHRVDGQWTCRSCTFSVAEQRYLTWQGVIEDHRRHNGKT</sequence>
<reference evidence="1 2" key="1">
    <citation type="submission" date="2020-08" db="EMBL/GenBank/DDBJ databases">
        <title>Sequencing the genomes of 1000 actinobacteria strains.</title>
        <authorList>
            <person name="Klenk H.-P."/>
        </authorList>
    </citation>
    <scope>NUCLEOTIDE SEQUENCE [LARGE SCALE GENOMIC DNA]</scope>
    <source>
        <strain evidence="1 2">DSM 45584</strain>
    </source>
</reference>
<dbReference type="Proteomes" id="UP000584374">
    <property type="component" value="Unassembled WGS sequence"/>
</dbReference>